<gene>
    <name evidence="5" type="ORF">BFL28_02425</name>
</gene>
<evidence type="ECO:0000313" key="5">
    <source>
        <dbReference type="EMBL" id="ODP37835.1"/>
    </source>
</evidence>
<dbReference type="EC" id="3.1.3.12" evidence="4"/>
<dbReference type="RefSeq" id="WP_069320556.1">
    <property type="nucleotide sequence ID" value="NZ_MDDS01000024.1"/>
</dbReference>
<keyword evidence="4" id="KW-0460">Magnesium</keyword>
<dbReference type="InterPro" id="IPR006379">
    <property type="entry name" value="HAD-SF_hydro_IIB"/>
</dbReference>
<dbReference type="Gene3D" id="3.30.70.1020">
    <property type="entry name" value="Trehalose-6-phosphate phosphatase related protein, domain 2"/>
    <property type="match status" value="1"/>
</dbReference>
<name>A0A1E3LXF2_9SPHN</name>
<dbReference type="InterPro" id="IPR036412">
    <property type="entry name" value="HAD-like_sf"/>
</dbReference>
<comment type="function">
    <text evidence="4">Removes the phosphate from trehalose 6-phosphate to produce free trehalose.</text>
</comment>
<dbReference type="GO" id="GO:0004805">
    <property type="term" value="F:trehalose-phosphatase activity"/>
    <property type="evidence" value="ECO:0007669"/>
    <property type="project" value="UniProtKB-EC"/>
</dbReference>
<comment type="similarity">
    <text evidence="2 4">Belongs to the trehalose phosphatase family.</text>
</comment>
<dbReference type="NCBIfam" id="TIGR00685">
    <property type="entry name" value="T6PP"/>
    <property type="match status" value="1"/>
</dbReference>
<dbReference type="Gene3D" id="3.40.50.1000">
    <property type="entry name" value="HAD superfamily/HAD-like"/>
    <property type="match status" value="1"/>
</dbReference>
<dbReference type="PANTHER" id="PTHR43768">
    <property type="entry name" value="TREHALOSE 6-PHOSPHATE PHOSPHATASE"/>
    <property type="match status" value="1"/>
</dbReference>
<dbReference type="EMBL" id="MDDS01000024">
    <property type="protein sequence ID" value="ODP37835.1"/>
    <property type="molecule type" value="Genomic_DNA"/>
</dbReference>
<dbReference type="GO" id="GO:0046872">
    <property type="term" value="F:metal ion binding"/>
    <property type="evidence" value="ECO:0007669"/>
    <property type="project" value="UniProtKB-KW"/>
</dbReference>
<dbReference type="PANTHER" id="PTHR43768:SF3">
    <property type="entry name" value="TREHALOSE 6-PHOSPHATE PHOSPHATASE"/>
    <property type="match status" value="1"/>
</dbReference>
<evidence type="ECO:0000256" key="1">
    <source>
        <dbReference type="ARBA" id="ARBA00005199"/>
    </source>
</evidence>
<organism evidence="5 6">
    <name type="scientific">Sphingomonas turrisvirgatae</name>
    <dbReference type="NCBI Taxonomy" id="1888892"/>
    <lineage>
        <taxon>Bacteria</taxon>
        <taxon>Pseudomonadati</taxon>
        <taxon>Pseudomonadota</taxon>
        <taxon>Alphaproteobacteria</taxon>
        <taxon>Sphingomonadales</taxon>
        <taxon>Sphingomonadaceae</taxon>
        <taxon>Sphingomonas</taxon>
    </lineage>
</organism>
<comment type="cofactor">
    <cofactor evidence="4">
        <name>Mg(2+)</name>
        <dbReference type="ChEBI" id="CHEBI:18420"/>
    </cofactor>
</comment>
<dbReference type="Pfam" id="PF02358">
    <property type="entry name" value="Trehalose_PPase"/>
    <property type="match status" value="1"/>
</dbReference>
<protein>
    <recommendedName>
        <fullName evidence="4">Trehalose 6-phosphate phosphatase</fullName>
        <ecNumber evidence="4">3.1.3.12</ecNumber>
    </recommendedName>
</protein>
<keyword evidence="3 4" id="KW-0378">Hydrolase</keyword>
<dbReference type="InterPro" id="IPR023214">
    <property type="entry name" value="HAD_sf"/>
</dbReference>
<dbReference type="SUPFAM" id="SSF56784">
    <property type="entry name" value="HAD-like"/>
    <property type="match status" value="1"/>
</dbReference>
<keyword evidence="4" id="KW-0479">Metal-binding</keyword>
<reference evidence="5 6" key="1">
    <citation type="submission" date="2016-08" db="EMBL/GenBank/DDBJ databases">
        <title>Draft genome of the agarase producing Sphingomonas sp. MCT13.</title>
        <authorList>
            <person name="D'Andrea M.M."/>
            <person name="Rossolini G.M."/>
            <person name="Thaller M.C."/>
        </authorList>
    </citation>
    <scope>NUCLEOTIDE SEQUENCE [LARGE SCALE GENOMIC DNA]</scope>
    <source>
        <strain evidence="5 6">MCT13</strain>
    </source>
</reference>
<comment type="catalytic activity">
    <reaction evidence="4">
        <text>alpha,alpha-trehalose 6-phosphate + H2O = alpha,alpha-trehalose + phosphate</text>
        <dbReference type="Rhea" id="RHEA:23420"/>
        <dbReference type="ChEBI" id="CHEBI:15377"/>
        <dbReference type="ChEBI" id="CHEBI:16551"/>
        <dbReference type="ChEBI" id="CHEBI:43474"/>
        <dbReference type="ChEBI" id="CHEBI:58429"/>
        <dbReference type="EC" id="3.1.3.12"/>
    </reaction>
</comment>
<evidence type="ECO:0000256" key="4">
    <source>
        <dbReference type="RuleBase" id="RU361117"/>
    </source>
</evidence>
<proteinExistence type="inferred from homology"/>
<evidence type="ECO:0000256" key="2">
    <source>
        <dbReference type="ARBA" id="ARBA00008770"/>
    </source>
</evidence>
<dbReference type="OrthoDB" id="9814913at2"/>
<comment type="pathway">
    <text evidence="1 4">Glycan biosynthesis; trehalose biosynthesis.</text>
</comment>
<dbReference type="STRING" id="1888892.BFL28_02425"/>
<evidence type="ECO:0000256" key="3">
    <source>
        <dbReference type="ARBA" id="ARBA00022801"/>
    </source>
</evidence>
<dbReference type="AlphaFoldDB" id="A0A1E3LXF2"/>
<dbReference type="GO" id="GO:0005992">
    <property type="term" value="P:trehalose biosynthetic process"/>
    <property type="evidence" value="ECO:0007669"/>
    <property type="project" value="UniProtKB-UniPathway"/>
</dbReference>
<dbReference type="NCBIfam" id="TIGR01484">
    <property type="entry name" value="HAD-SF-IIB"/>
    <property type="match status" value="1"/>
</dbReference>
<comment type="caution">
    <text evidence="5">The sequence shown here is derived from an EMBL/GenBank/DDBJ whole genome shotgun (WGS) entry which is preliminary data.</text>
</comment>
<dbReference type="InterPro" id="IPR003337">
    <property type="entry name" value="Trehalose_PPase"/>
</dbReference>
<evidence type="ECO:0000313" key="6">
    <source>
        <dbReference type="Proteomes" id="UP000094487"/>
    </source>
</evidence>
<dbReference type="UniPathway" id="UPA00299"/>
<dbReference type="InterPro" id="IPR044651">
    <property type="entry name" value="OTSB-like"/>
</dbReference>
<accession>A0A1E3LXF2</accession>
<keyword evidence="6" id="KW-1185">Reference proteome</keyword>
<sequence>MREPPRALLRDASLLLDFDGTLVEIAATPEAVRVPVELTQLIGRLHDALDGRVALITGRPARAVSELIGYPVHVVGSHGVEFAWADRPLEVMERPAALDEVLARMRAFAADHPGVLVEEKPLGAALHFRNAPAAEAACLDLATTLAREAGLQLQAGKMMSEARAGGGDKGSAVRRIMAEPGFAGTRPVFLGDDVTDEAGFVAAAALGGAGILVGDPRETAATHRLPDVAAVRGWLASSIEVTA</sequence>
<dbReference type="Proteomes" id="UP000094487">
    <property type="component" value="Unassembled WGS sequence"/>
</dbReference>